<dbReference type="EMBL" id="AZFC01000018">
    <property type="protein sequence ID" value="KRL48072.1"/>
    <property type="molecule type" value="Genomic_DNA"/>
</dbReference>
<feature type="transmembrane region" description="Helical" evidence="6">
    <location>
        <begin position="428"/>
        <end position="446"/>
    </location>
</feature>
<feature type="transmembrane region" description="Helical" evidence="6">
    <location>
        <begin position="51"/>
        <end position="70"/>
    </location>
</feature>
<accession>A0A0R1R4I5</accession>
<dbReference type="GO" id="GO:0005384">
    <property type="term" value="F:manganese ion transmembrane transporter activity"/>
    <property type="evidence" value="ECO:0007669"/>
    <property type="project" value="TreeGrafter"/>
</dbReference>
<dbReference type="PRINTS" id="PR00447">
    <property type="entry name" value="NATRESASSCMP"/>
</dbReference>
<dbReference type="PATRIC" id="fig|1423805.4.peg.1673"/>
<dbReference type="InterPro" id="IPR001046">
    <property type="entry name" value="NRAMP_fam"/>
</dbReference>
<comment type="caution">
    <text evidence="7">The sequence shown here is derived from an EMBL/GenBank/DDBJ whole genome shotgun (WGS) entry which is preliminary data.</text>
</comment>
<dbReference type="NCBIfam" id="TIGR01197">
    <property type="entry name" value="nramp"/>
    <property type="match status" value="1"/>
</dbReference>
<feature type="transmembrane region" description="Helical" evidence="6">
    <location>
        <begin position="458"/>
        <end position="478"/>
    </location>
</feature>
<comment type="subcellular location">
    <subcellularLocation>
        <location evidence="1">Membrane</location>
        <topology evidence="1">Multi-pass membrane protein</topology>
    </subcellularLocation>
</comment>
<feature type="transmembrane region" description="Helical" evidence="6">
    <location>
        <begin position="85"/>
        <end position="108"/>
    </location>
</feature>
<feature type="transmembrane region" description="Helical" evidence="6">
    <location>
        <begin position="498"/>
        <end position="519"/>
    </location>
</feature>
<evidence type="ECO:0000256" key="2">
    <source>
        <dbReference type="ARBA" id="ARBA00022448"/>
    </source>
</evidence>
<feature type="transmembrane region" description="Helical" evidence="6">
    <location>
        <begin position="291"/>
        <end position="311"/>
    </location>
</feature>
<evidence type="ECO:0000256" key="6">
    <source>
        <dbReference type="SAM" id="Phobius"/>
    </source>
</evidence>
<dbReference type="Proteomes" id="UP000051835">
    <property type="component" value="Unassembled WGS sequence"/>
</dbReference>
<dbReference type="PANTHER" id="PTHR11706">
    <property type="entry name" value="SOLUTE CARRIER PROTEIN FAMILY 11 MEMBER"/>
    <property type="match status" value="1"/>
</dbReference>
<keyword evidence="5 6" id="KW-0472">Membrane</keyword>
<dbReference type="AlphaFoldDB" id="A0A0R1R4I5"/>
<dbReference type="PANTHER" id="PTHR11706:SF33">
    <property type="entry name" value="NATURAL RESISTANCE-ASSOCIATED MACROPHAGE PROTEIN 2"/>
    <property type="match status" value="1"/>
</dbReference>
<feature type="transmembrane region" description="Helical" evidence="6">
    <location>
        <begin position="129"/>
        <end position="155"/>
    </location>
</feature>
<evidence type="ECO:0000256" key="4">
    <source>
        <dbReference type="ARBA" id="ARBA00022989"/>
    </source>
</evidence>
<feature type="transmembrane region" description="Helical" evidence="6">
    <location>
        <begin position="161"/>
        <end position="183"/>
    </location>
</feature>
<keyword evidence="4 6" id="KW-1133">Transmembrane helix</keyword>
<evidence type="ECO:0000256" key="5">
    <source>
        <dbReference type="ARBA" id="ARBA00023136"/>
    </source>
</evidence>
<proteinExistence type="predicted"/>
<sequence length="555" mass="59855">MLGETNPKLAEKGVLSMPDTTVKKHKLIQYANGRSLEEINGTVEVPHNISFLKALFMYSGPGALIAVGYMDPGNWSTSITGGQNFSYLLMSVILISSLVAMLLQYMAAKLGIVSQMDLAQAIRARTSKALGIVLWIMTEFAIMATDIAEVIGAAIALYLLFHIPLIIAVFITVFDVLLLLLLTKIGFRKIEAIVVCLIMVILVVFAYQVSLSNPNWGGVFGGLIPTGKTFASSPTVGGSNPLQGALGIIGATVMPHNLYLHSAISQTRKIDHNSEKDIARTVRFASWDSNIQLTLAFFVNALLLIMGVAVFKSGSVKDPSFFGLFQALSDTTTMSNGVLASVAKTGILSTLFAVALLASGQNSTITGTLTGQVIMEGFVHMRMPLWLRRLVTRLISVIPVLICVSMTSGKSAIDEHVALNDLMNNSQVFLAFALPFSMLPLLMMTDSKLEMGKFKNSLWVKVLGWASVIGLTVLNMQGLPDQIAGFFGDNPTAAQTDLAHVIADVLIVIILALLTWTIIELHRGNQRLAQHLKTEGKSSAVEAAMVDGVDNQEEN</sequence>
<gene>
    <name evidence="7" type="ORF">FD37_GL001631</name>
</gene>
<dbReference type="GO" id="GO:0005886">
    <property type="term" value="C:plasma membrane"/>
    <property type="evidence" value="ECO:0007669"/>
    <property type="project" value="TreeGrafter"/>
</dbReference>
<feature type="transmembrane region" description="Helical" evidence="6">
    <location>
        <begin position="190"/>
        <end position="209"/>
    </location>
</feature>
<protein>
    <submittedName>
        <fullName evidence="7">Manganese transporter NRAMP</fullName>
    </submittedName>
</protein>
<organism evidence="7 8">
    <name type="scientific">Levilactobacillus spicheri DSM 15429</name>
    <dbReference type="NCBI Taxonomy" id="1423805"/>
    <lineage>
        <taxon>Bacteria</taxon>
        <taxon>Bacillati</taxon>
        <taxon>Bacillota</taxon>
        <taxon>Bacilli</taxon>
        <taxon>Lactobacillales</taxon>
        <taxon>Lactobacillaceae</taxon>
        <taxon>Levilactobacillus</taxon>
    </lineage>
</organism>
<feature type="transmembrane region" description="Helical" evidence="6">
    <location>
        <begin position="390"/>
        <end position="408"/>
    </location>
</feature>
<dbReference type="NCBIfam" id="NF037982">
    <property type="entry name" value="Nramp_1"/>
    <property type="match status" value="1"/>
</dbReference>
<evidence type="ECO:0000313" key="7">
    <source>
        <dbReference type="EMBL" id="KRL48072.1"/>
    </source>
</evidence>
<evidence type="ECO:0000256" key="1">
    <source>
        <dbReference type="ARBA" id="ARBA00004141"/>
    </source>
</evidence>
<dbReference type="NCBIfam" id="NF001923">
    <property type="entry name" value="PRK00701.1"/>
    <property type="match status" value="1"/>
</dbReference>
<dbReference type="Pfam" id="PF01566">
    <property type="entry name" value="Nramp"/>
    <property type="match status" value="1"/>
</dbReference>
<evidence type="ECO:0000256" key="3">
    <source>
        <dbReference type="ARBA" id="ARBA00022692"/>
    </source>
</evidence>
<keyword evidence="2" id="KW-0813">Transport</keyword>
<dbReference type="GO" id="GO:0034755">
    <property type="term" value="P:iron ion transmembrane transport"/>
    <property type="evidence" value="ECO:0007669"/>
    <property type="project" value="TreeGrafter"/>
</dbReference>
<dbReference type="GO" id="GO:0015086">
    <property type="term" value="F:cadmium ion transmembrane transporter activity"/>
    <property type="evidence" value="ECO:0007669"/>
    <property type="project" value="TreeGrafter"/>
</dbReference>
<name>A0A0R1R4I5_9LACO</name>
<reference evidence="7 8" key="1">
    <citation type="journal article" date="2015" name="Genome Announc.">
        <title>Expanding the biotechnology potential of lactobacilli through comparative genomics of 213 strains and associated genera.</title>
        <authorList>
            <person name="Sun Z."/>
            <person name="Harris H.M."/>
            <person name="McCann A."/>
            <person name="Guo C."/>
            <person name="Argimon S."/>
            <person name="Zhang W."/>
            <person name="Yang X."/>
            <person name="Jeffery I.B."/>
            <person name="Cooney J.C."/>
            <person name="Kagawa T.F."/>
            <person name="Liu W."/>
            <person name="Song Y."/>
            <person name="Salvetti E."/>
            <person name="Wrobel A."/>
            <person name="Rasinkangas P."/>
            <person name="Parkhill J."/>
            <person name="Rea M.C."/>
            <person name="O'Sullivan O."/>
            <person name="Ritari J."/>
            <person name="Douillard F.P."/>
            <person name="Paul Ross R."/>
            <person name="Yang R."/>
            <person name="Briner A.E."/>
            <person name="Felis G.E."/>
            <person name="de Vos W.M."/>
            <person name="Barrangou R."/>
            <person name="Klaenhammer T.R."/>
            <person name="Caufield P.W."/>
            <person name="Cui Y."/>
            <person name="Zhang H."/>
            <person name="O'Toole P.W."/>
        </authorList>
    </citation>
    <scope>NUCLEOTIDE SEQUENCE [LARGE SCALE GENOMIC DNA]</scope>
    <source>
        <strain evidence="7 8">DSM 15429</strain>
    </source>
</reference>
<evidence type="ECO:0000313" key="8">
    <source>
        <dbReference type="Proteomes" id="UP000051835"/>
    </source>
</evidence>
<keyword evidence="3 6" id="KW-0812">Transmembrane</keyword>